<keyword evidence="1" id="KW-0812">Transmembrane</keyword>
<keyword evidence="1" id="KW-0472">Membrane</keyword>
<dbReference type="HOGENOM" id="CLU_075529_0_0_6"/>
<organism evidence="2 3">
    <name type="scientific">Legionella fallonii LLAP-10</name>
    <dbReference type="NCBI Taxonomy" id="1212491"/>
    <lineage>
        <taxon>Bacteria</taxon>
        <taxon>Pseudomonadati</taxon>
        <taxon>Pseudomonadota</taxon>
        <taxon>Gammaproteobacteria</taxon>
        <taxon>Legionellales</taxon>
        <taxon>Legionellaceae</taxon>
        <taxon>Legionella</taxon>
    </lineage>
</organism>
<dbReference type="RefSeq" id="WP_157010312.1">
    <property type="nucleotide sequence ID" value="NZ_LN614827.1"/>
</dbReference>
<evidence type="ECO:0000313" key="2">
    <source>
        <dbReference type="EMBL" id="CEG57052.1"/>
    </source>
</evidence>
<sequence length="303" mass="34189">MMRAGDFIIKQSKALLENKQHAILCAVILSMIPFASWLSVALVMLVTLRKGAKPGFEVMLPAVIMHAVPLIMMVPLEIAIMNTLFAYLPSYLAALSLRKTASWQMVFGVFFIQAFIGFTMIQLLAPDFIMEQFNQFKNLLTEYKEYQRLLDNNSDGLSSFIMAQLFLGIQILSVIVSAVISLLFARSIQSKLFIPGGFRDEVLAFRSGRLSFLVLMAISIASYYEIALAINLLPLVLCYFLISGFSLAYYILARKNQIRVAVLLLLLVLFKPSFVLLAYIVFGSLDSLFNFRLYLPERVREST</sequence>
<dbReference type="KEGG" id="lfa:LFA_1645"/>
<evidence type="ECO:0000256" key="1">
    <source>
        <dbReference type="SAM" id="Phobius"/>
    </source>
</evidence>
<dbReference type="AlphaFoldDB" id="A0A098G3K3"/>
<dbReference type="OrthoDB" id="5659946at2"/>
<feature type="transmembrane region" description="Helical" evidence="1">
    <location>
        <begin position="260"/>
        <end position="282"/>
    </location>
</feature>
<gene>
    <name evidence="2" type="ORF">LFA_1645</name>
</gene>
<dbReference type="Proteomes" id="UP000032430">
    <property type="component" value="Chromosome I"/>
</dbReference>
<evidence type="ECO:0000313" key="3">
    <source>
        <dbReference type="Proteomes" id="UP000032430"/>
    </source>
</evidence>
<feature type="transmembrane region" description="Helical" evidence="1">
    <location>
        <begin position="232"/>
        <end position="253"/>
    </location>
</feature>
<name>A0A098G3K3_9GAMM</name>
<accession>A0A098G3K3</accession>
<feature type="transmembrane region" description="Helical" evidence="1">
    <location>
        <begin position="105"/>
        <end position="125"/>
    </location>
</feature>
<proteinExistence type="predicted"/>
<evidence type="ECO:0008006" key="4">
    <source>
        <dbReference type="Google" id="ProtNLM"/>
    </source>
</evidence>
<feature type="transmembrane region" description="Helical" evidence="1">
    <location>
        <begin position="206"/>
        <end position="226"/>
    </location>
</feature>
<feature type="transmembrane region" description="Helical" evidence="1">
    <location>
        <begin position="160"/>
        <end position="185"/>
    </location>
</feature>
<feature type="transmembrane region" description="Helical" evidence="1">
    <location>
        <begin position="67"/>
        <end position="93"/>
    </location>
</feature>
<feature type="transmembrane region" description="Helical" evidence="1">
    <location>
        <begin position="21"/>
        <end position="47"/>
    </location>
</feature>
<dbReference type="STRING" id="1212491.LFA_1645"/>
<protein>
    <recommendedName>
        <fullName evidence="4">Transmembrane protein</fullName>
    </recommendedName>
</protein>
<dbReference type="EMBL" id="LN614827">
    <property type="protein sequence ID" value="CEG57052.1"/>
    <property type="molecule type" value="Genomic_DNA"/>
</dbReference>
<keyword evidence="1" id="KW-1133">Transmembrane helix</keyword>
<reference evidence="3" key="1">
    <citation type="submission" date="2014-09" db="EMBL/GenBank/DDBJ databases">
        <authorList>
            <person name="Gomez-Valero L."/>
        </authorList>
    </citation>
    <scope>NUCLEOTIDE SEQUENCE [LARGE SCALE GENOMIC DNA]</scope>
    <source>
        <strain evidence="3">ATCC700992</strain>
    </source>
</reference>
<keyword evidence="3" id="KW-1185">Reference proteome</keyword>